<evidence type="ECO:0000313" key="2">
    <source>
        <dbReference type="Proteomes" id="UP001150217"/>
    </source>
</evidence>
<organism evidence="1 2">
    <name type="scientific">Lentinula lateritia</name>
    <dbReference type="NCBI Taxonomy" id="40482"/>
    <lineage>
        <taxon>Eukaryota</taxon>
        <taxon>Fungi</taxon>
        <taxon>Dikarya</taxon>
        <taxon>Basidiomycota</taxon>
        <taxon>Agaricomycotina</taxon>
        <taxon>Agaricomycetes</taxon>
        <taxon>Agaricomycetidae</taxon>
        <taxon>Agaricales</taxon>
        <taxon>Marasmiineae</taxon>
        <taxon>Omphalotaceae</taxon>
        <taxon>Lentinula</taxon>
    </lineage>
</organism>
<sequence length="58" mass="6888">MGSANTGEGSLNRGTGRRLREVFREMRQRRETEVKETELRETDKEEIYDRLEEFPGKI</sequence>
<accession>A0ABQ8V1I6</accession>
<reference evidence="1" key="1">
    <citation type="submission" date="2022-08" db="EMBL/GenBank/DDBJ databases">
        <title>A Global Phylogenomic Analysis of the Shiitake Genus Lentinula.</title>
        <authorList>
            <consortium name="DOE Joint Genome Institute"/>
            <person name="Sierra-Patev S."/>
            <person name="Min B."/>
            <person name="Naranjo-Ortiz M."/>
            <person name="Looney B."/>
            <person name="Konkel Z."/>
            <person name="Slot J.C."/>
            <person name="Sakamoto Y."/>
            <person name="Steenwyk J.L."/>
            <person name="Rokas A."/>
            <person name="Carro J."/>
            <person name="Camarero S."/>
            <person name="Ferreira P."/>
            <person name="Molpeceres G."/>
            <person name="Ruiz-Duenas F.J."/>
            <person name="Serrano A."/>
            <person name="Henrissat B."/>
            <person name="Drula E."/>
            <person name="Hughes K.W."/>
            <person name="Mata J.L."/>
            <person name="Ishikawa N.K."/>
            <person name="Vargas-Isla R."/>
            <person name="Ushijima S."/>
            <person name="Smith C.A."/>
            <person name="Ahrendt S."/>
            <person name="Andreopoulos W."/>
            <person name="He G."/>
            <person name="Labutti K."/>
            <person name="Lipzen A."/>
            <person name="Ng V."/>
            <person name="Riley R."/>
            <person name="Sandor L."/>
            <person name="Barry K."/>
            <person name="Martinez A.T."/>
            <person name="Xiao Y."/>
            <person name="Gibbons J.G."/>
            <person name="Terashima K."/>
            <person name="Grigoriev I.V."/>
            <person name="Hibbett D.S."/>
        </authorList>
    </citation>
    <scope>NUCLEOTIDE SEQUENCE</scope>
    <source>
        <strain evidence="1">RHP3577 ss4</strain>
    </source>
</reference>
<gene>
    <name evidence="1" type="ORF">C8R41DRAFT_854905</name>
</gene>
<name>A0ABQ8V1I6_9AGAR</name>
<comment type="caution">
    <text evidence="1">The sequence shown here is derived from an EMBL/GenBank/DDBJ whole genome shotgun (WGS) entry which is preliminary data.</text>
</comment>
<proteinExistence type="predicted"/>
<dbReference type="EMBL" id="JANVFT010000104">
    <property type="protein sequence ID" value="KAJ4467833.1"/>
    <property type="molecule type" value="Genomic_DNA"/>
</dbReference>
<dbReference type="Proteomes" id="UP001150217">
    <property type="component" value="Unassembled WGS sequence"/>
</dbReference>
<protein>
    <submittedName>
        <fullName evidence="1">Uncharacterized protein</fullName>
    </submittedName>
</protein>
<keyword evidence="2" id="KW-1185">Reference proteome</keyword>
<evidence type="ECO:0000313" key="1">
    <source>
        <dbReference type="EMBL" id="KAJ4467833.1"/>
    </source>
</evidence>